<dbReference type="STRING" id="553467.SAMN04488063_3508"/>
<evidence type="ECO:0000259" key="3">
    <source>
        <dbReference type="PROSITE" id="PS51371"/>
    </source>
</evidence>
<gene>
    <name evidence="4" type="ORF">SAMN04488063_3508</name>
</gene>
<evidence type="ECO:0000256" key="1">
    <source>
        <dbReference type="ARBA" id="ARBA00023122"/>
    </source>
</evidence>
<dbReference type="InterPro" id="IPR051257">
    <property type="entry name" value="Diverse_CBS-Domain"/>
</dbReference>
<dbReference type="RefSeq" id="WP_092893859.1">
    <property type="nucleotide sequence ID" value="NZ_FOOQ01000008.1"/>
</dbReference>
<name>A0A1I2WGB8_9EURY</name>
<feature type="domain" description="CBS" evidence="3">
    <location>
        <begin position="75"/>
        <end position="134"/>
    </location>
</feature>
<organism evidence="4 5">
    <name type="scientific">Halopelagius inordinatus</name>
    <dbReference type="NCBI Taxonomy" id="553467"/>
    <lineage>
        <taxon>Archaea</taxon>
        <taxon>Methanobacteriati</taxon>
        <taxon>Methanobacteriota</taxon>
        <taxon>Stenosarchaea group</taxon>
        <taxon>Halobacteria</taxon>
        <taxon>Halobacteriales</taxon>
        <taxon>Haloferacaceae</taxon>
    </lineage>
</organism>
<dbReference type="PANTHER" id="PTHR43080:SF2">
    <property type="entry name" value="CBS DOMAIN-CONTAINING PROTEIN"/>
    <property type="match status" value="1"/>
</dbReference>
<evidence type="ECO:0000256" key="2">
    <source>
        <dbReference type="PROSITE-ProRule" id="PRU00703"/>
    </source>
</evidence>
<dbReference type="AlphaFoldDB" id="A0A1I2WGB8"/>
<sequence length="134" mass="14444">MDDIFVARLMSSPVRSVSPDTLVETAAQRMLEAGIGSVVVTDEAGRLEGILTSTDFVRIVAERRPKDETPVSEYMSTDVVVTTAQEPITAAADTMVERGVHHVPVVDDDDTVIGMITTTDLTAYISHVEKPTPS</sequence>
<keyword evidence="1 2" id="KW-0129">CBS domain</keyword>
<evidence type="ECO:0000313" key="5">
    <source>
        <dbReference type="Proteomes" id="UP000198876"/>
    </source>
</evidence>
<dbReference type="SMART" id="SM00116">
    <property type="entry name" value="CBS"/>
    <property type="match status" value="2"/>
</dbReference>
<dbReference type="OrthoDB" id="8919at2157"/>
<dbReference type="InterPro" id="IPR046342">
    <property type="entry name" value="CBS_dom_sf"/>
</dbReference>
<dbReference type="Pfam" id="PF00571">
    <property type="entry name" value="CBS"/>
    <property type="match status" value="2"/>
</dbReference>
<reference evidence="5" key="1">
    <citation type="submission" date="2016-10" db="EMBL/GenBank/DDBJ databases">
        <authorList>
            <person name="Varghese N."/>
            <person name="Submissions S."/>
        </authorList>
    </citation>
    <scope>NUCLEOTIDE SEQUENCE [LARGE SCALE GENOMIC DNA]</scope>
    <source>
        <strain evidence="5">CGMCC 1.7739</strain>
    </source>
</reference>
<dbReference type="EMBL" id="FOOQ01000008">
    <property type="protein sequence ID" value="SFG99366.1"/>
    <property type="molecule type" value="Genomic_DNA"/>
</dbReference>
<keyword evidence="5" id="KW-1185">Reference proteome</keyword>
<protein>
    <submittedName>
        <fullName evidence="4">CBS domain-containing protein</fullName>
    </submittedName>
</protein>
<dbReference type="InterPro" id="IPR000644">
    <property type="entry name" value="CBS_dom"/>
</dbReference>
<accession>A0A1I2WGB8</accession>
<dbReference type="Proteomes" id="UP000198876">
    <property type="component" value="Unassembled WGS sequence"/>
</dbReference>
<evidence type="ECO:0000313" key="4">
    <source>
        <dbReference type="EMBL" id="SFG99366.1"/>
    </source>
</evidence>
<dbReference type="PROSITE" id="PS51371">
    <property type="entry name" value="CBS"/>
    <property type="match status" value="2"/>
</dbReference>
<proteinExistence type="predicted"/>
<dbReference type="Gene3D" id="3.10.580.10">
    <property type="entry name" value="CBS-domain"/>
    <property type="match status" value="1"/>
</dbReference>
<dbReference type="PANTHER" id="PTHR43080">
    <property type="entry name" value="CBS DOMAIN-CONTAINING PROTEIN CBSX3, MITOCHONDRIAL"/>
    <property type="match status" value="1"/>
</dbReference>
<feature type="domain" description="CBS" evidence="3">
    <location>
        <begin position="10"/>
        <end position="68"/>
    </location>
</feature>
<dbReference type="SUPFAM" id="SSF54631">
    <property type="entry name" value="CBS-domain pair"/>
    <property type="match status" value="1"/>
</dbReference>